<evidence type="ECO:0000313" key="3">
    <source>
        <dbReference type="EMBL" id="MFC5366228.1"/>
    </source>
</evidence>
<dbReference type="GO" id="GO:0016491">
    <property type="term" value="F:oxidoreductase activity"/>
    <property type="evidence" value="ECO:0007669"/>
    <property type="project" value="UniProtKB-KW"/>
</dbReference>
<dbReference type="RefSeq" id="WP_227228419.1">
    <property type="nucleotide sequence ID" value="NZ_JAJCVJ010000001.1"/>
</dbReference>
<dbReference type="InterPro" id="IPR002937">
    <property type="entry name" value="Amino_oxidase"/>
</dbReference>
<evidence type="ECO:0000313" key="4">
    <source>
        <dbReference type="Proteomes" id="UP001596201"/>
    </source>
</evidence>
<feature type="compositionally biased region" description="Acidic residues" evidence="1">
    <location>
        <begin position="258"/>
        <end position="269"/>
    </location>
</feature>
<dbReference type="EMBL" id="JBHSKX010000001">
    <property type="protein sequence ID" value="MFC5366228.1"/>
    <property type="molecule type" value="Genomic_DNA"/>
</dbReference>
<keyword evidence="3" id="KW-0560">Oxidoreductase</keyword>
<dbReference type="EC" id="1.-.-.-" evidence="3"/>
<dbReference type="InterPro" id="IPR036188">
    <property type="entry name" value="FAD/NAD-bd_sf"/>
</dbReference>
<feature type="region of interest" description="Disordered" evidence="1">
    <location>
        <begin position="229"/>
        <end position="276"/>
    </location>
</feature>
<feature type="domain" description="Amine oxidase" evidence="2">
    <location>
        <begin position="271"/>
        <end position="459"/>
    </location>
</feature>
<dbReference type="Gene3D" id="3.50.50.60">
    <property type="entry name" value="FAD/NAD(P)-binding domain"/>
    <property type="match status" value="2"/>
</dbReference>
<dbReference type="PANTHER" id="PTHR42841">
    <property type="entry name" value="AMINE OXIDASE"/>
    <property type="match status" value="1"/>
</dbReference>
<organism evidence="3 4">
    <name type="scientific">Salinirubrum litoreum</name>
    <dbReference type="NCBI Taxonomy" id="1126234"/>
    <lineage>
        <taxon>Archaea</taxon>
        <taxon>Methanobacteriati</taxon>
        <taxon>Methanobacteriota</taxon>
        <taxon>Stenosarchaea group</taxon>
        <taxon>Halobacteria</taxon>
        <taxon>Halobacteriales</taxon>
        <taxon>Haloferacaceae</taxon>
        <taxon>Salinirubrum</taxon>
    </lineage>
</organism>
<comment type="caution">
    <text evidence="3">The sequence shown here is derived from an EMBL/GenBank/DDBJ whole genome shotgun (WGS) entry which is preliminary data.</text>
</comment>
<accession>A0ABD5R908</accession>
<gene>
    <name evidence="3" type="ORF">ACFPJ5_04710</name>
</gene>
<proteinExistence type="predicted"/>
<dbReference type="SUPFAM" id="SSF51905">
    <property type="entry name" value="FAD/NAD(P)-binding domain"/>
    <property type="match status" value="1"/>
</dbReference>
<keyword evidence="4" id="KW-1185">Reference proteome</keyword>
<evidence type="ECO:0000256" key="1">
    <source>
        <dbReference type="SAM" id="MobiDB-lite"/>
    </source>
</evidence>
<dbReference type="Proteomes" id="UP001596201">
    <property type="component" value="Unassembled WGS sequence"/>
</dbReference>
<dbReference type="Pfam" id="PF01593">
    <property type="entry name" value="Amino_oxidase"/>
    <property type="match status" value="2"/>
</dbReference>
<evidence type="ECO:0000259" key="2">
    <source>
        <dbReference type="Pfam" id="PF01593"/>
    </source>
</evidence>
<sequence length="462" mass="49331">MTDSVVVVGGGLAGLVAARHLAEAGADVTLYEQHETVGGRVRTRERDGFTLDRGFQVLFTAYPAVRRELDLDALDLRTFSPGACICRPGKRSILSDPLREPTTILDSLRNDEVPLSDKARTLLLRQDLRGKSESDIFDGPDRSIRQHLSEWGFSDDYVEHFVAPFYGGITLDRSLATSKRVFEYTFKALSAGEIGVPADGMGAIPEQLAARAREAGAEIRTGVEATEVVDPASSGGRAIEITDGGESERLDDLPTDAGDGETAEADSDETGGSVTVETSEGTVEADAVVVAADPKRARELTGVPSIPTEAVSSVTQYYSLPTGTDLGTDRKLLLNAKDASPNAVVPMSEVAPEYAPAGRELLTATFLGREALDADDEELFTATRRALAAWYPERDFEDLDVVATDRIEFAQFAQPPGVHDDLPSARTAGGNTYLAGDYTGWSSINAAMKSGRLAASAVLADR</sequence>
<reference evidence="3 4" key="1">
    <citation type="journal article" date="2019" name="Int. J. Syst. Evol. Microbiol.">
        <title>The Global Catalogue of Microorganisms (GCM) 10K type strain sequencing project: providing services to taxonomists for standard genome sequencing and annotation.</title>
        <authorList>
            <consortium name="The Broad Institute Genomics Platform"/>
            <consortium name="The Broad Institute Genome Sequencing Center for Infectious Disease"/>
            <person name="Wu L."/>
            <person name="Ma J."/>
        </authorList>
    </citation>
    <scope>NUCLEOTIDE SEQUENCE [LARGE SCALE GENOMIC DNA]</scope>
    <source>
        <strain evidence="3 4">CGMCC 1.12237</strain>
    </source>
</reference>
<dbReference type="AlphaFoldDB" id="A0ABD5R908"/>
<dbReference type="PRINTS" id="PR00419">
    <property type="entry name" value="ADXRDTASE"/>
</dbReference>
<protein>
    <submittedName>
        <fullName evidence="3">NAD(P)/FAD-dependent oxidoreductase</fullName>
        <ecNumber evidence="3">1.-.-.-</ecNumber>
    </submittedName>
</protein>
<name>A0ABD5R908_9EURY</name>
<feature type="domain" description="Amine oxidase" evidence="2">
    <location>
        <begin position="12"/>
        <end position="246"/>
    </location>
</feature>